<dbReference type="EMBL" id="ML208403">
    <property type="protein sequence ID" value="TFK66506.1"/>
    <property type="molecule type" value="Genomic_DNA"/>
</dbReference>
<keyword evidence="2" id="KW-1185">Reference proteome</keyword>
<proteinExistence type="predicted"/>
<accession>A0ACD3ALW2</accession>
<sequence length="929" mass="103195">MTFANAANQLPRTHSQNRLGLSGVRRFPSPLQSSPPNTQDGRTDSWVSPSTNVNIAHPRPTRFHPAQILSQFERMSDNWETRSITSEFLAEIERTEPQNPTQSSHPYSLVAAETPPKVPPIVDHARATERTGPKELENAHRHQREPQAWESPKNCDRQHNSPSVPALRNNANQRISPSSSYSQYSYYHSQAARRRTSPENRAVHTFASQSPLTQSVNPTHDRFPVQEEEEDEPTTASDEDHSYTPYSPTGLLDDPRDTYYNQRSSLNGGNMGSVRARGWDSTSDSLRVLDRNFDQPRTNPQYEQRRPAQSKFGYYDLQHFLEDPASAYIHRYLSSPAPQSPPPSPLSSMFENRDVPPSSPIAPVGSPYPYPFPHIRKRPAHSESPLDPNAIPEQLARQWQIYAQDNGYMTDSTFSPSTTPIQNAYYPWAFPHTSRTLDSGGRLHTDAMSMQSSPSHESVPLPARPVNRRQERERYSARNPRPDAPIPPTRPPTPHSQSLSPSNSGLDPNLIQEQLARQWQIYAQNNMTAPLQNAYNPWAFLHTGRTRLDPDAMDIQSSPSREPVPLPAVLRRRERGKDLVLDIPSLRPDAPTSPPPHSQSPSPSPPPFPHLLGMFENTDMPPSSLIAPVGSPNLQPTDIGDPSFHQTDSVDEDASDAHSQAPPNVSEGLTGGSYFDLPVTEAHEPDHGSRDPDMPFGSLGIHMPLEAASPGESSASPIVSTPSTPSLVIKGPFHYTFSNCSHDHSTRHNNLDFSLDKTIDSGVYLSRISRPSESLLPSLSAIMETRETISCPSKSLSTRSEDLYQALQTAHNILWQLSEQLAKIFDKDNLSALDEFLAELVEISRVQGIRILGAISNLYPAFLGDSEALRRLGHKAIGEAVVEYMAWQDSVTTLLMGVEVEARQLGMAMALRRPSEEQAPVSGDEKGVS</sequence>
<evidence type="ECO:0000313" key="1">
    <source>
        <dbReference type="EMBL" id="TFK66506.1"/>
    </source>
</evidence>
<protein>
    <submittedName>
        <fullName evidence="1">Uncharacterized protein</fullName>
    </submittedName>
</protein>
<gene>
    <name evidence="1" type="ORF">BDN72DRAFT_859846</name>
</gene>
<name>A0ACD3ALW2_9AGAR</name>
<dbReference type="Proteomes" id="UP000308600">
    <property type="component" value="Unassembled WGS sequence"/>
</dbReference>
<reference evidence="1 2" key="1">
    <citation type="journal article" date="2019" name="Nat. Ecol. Evol.">
        <title>Megaphylogeny resolves global patterns of mushroom evolution.</title>
        <authorList>
            <person name="Varga T."/>
            <person name="Krizsan K."/>
            <person name="Foldi C."/>
            <person name="Dima B."/>
            <person name="Sanchez-Garcia M."/>
            <person name="Sanchez-Ramirez S."/>
            <person name="Szollosi G.J."/>
            <person name="Szarkandi J.G."/>
            <person name="Papp V."/>
            <person name="Albert L."/>
            <person name="Andreopoulos W."/>
            <person name="Angelini C."/>
            <person name="Antonin V."/>
            <person name="Barry K.W."/>
            <person name="Bougher N.L."/>
            <person name="Buchanan P."/>
            <person name="Buyck B."/>
            <person name="Bense V."/>
            <person name="Catcheside P."/>
            <person name="Chovatia M."/>
            <person name="Cooper J."/>
            <person name="Damon W."/>
            <person name="Desjardin D."/>
            <person name="Finy P."/>
            <person name="Geml J."/>
            <person name="Haridas S."/>
            <person name="Hughes K."/>
            <person name="Justo A."/>
            <person name="Karasinski D."/>
            <person name="Kautmanova I."/>
            <person name="Kiss B."/>
            <person name="Kocsube S."/>
            <person name="Kotiranta H."/>
            <person name="LaButti K.M."/>
            <person name="Lechner B.E."/>
            <person name="Liimatainen K."/>
            <person name="Lipzen A."/>
            <person name="Lukacs Z."/>
            <person name="Mihaltcheva S."/>
            <person name="Morgado L.N."/>
            <person name="Niskanen T."/>
            <person name="Noordeloos M.E."/>
            <person name="Ohm R.A."/>
            <person name="Ortiz-Santana B."/>
            <person name="Ovrebo C."/>
            <person name="Racz N."/>
            <person name="Riley R."/>
            <person name="Savchenko A."/>
            <person name="Shiryaev A."/>
            <person name="Soop K."/>
            <person name="Spirin V."/>
            <person name="Szebenyi C."/>
            <person name="Tomsovsky M."/>
            <person name="Tulloss R.E."/>
            <person name="Uehling J."/>
            <person name="Grigoriev I.V."/>
            <person name="Vagvolgyi C."/>
            <person name="Papp T."/>
            <person name="Martin F.M."/>
            <person name="Miettinen O."/>
            <person name="Hibbett D.S."/>
            <person name="Nagy L.G."/>
        </authorList>
    </citation>
    <scope>NUCLEOTIDE SEQUENCE [LARGE SCALE GENOMIC DNA]</scope>
    <source>
        <strain evidence="1 2">NL-1719</strain>
    </source>
</reference>
<organism evidence="1 2">
    <name type="scientific">Pluteus cervinus</name>
    <dbReference type="NCBI Taxonomy" id="181527"/>
    <lineage>
        <taxon>Eukaryota</taxon>
        <taxon>Fungi</taxon>
        <taxon>Dikarya</taxon>
        <taxon>Basidiomycota</taxon>
        <taxon>Agaricomycotina</taxon>
        <taxon>Agaricomycetes</taxon>
        <taxon>Agaricomycetidae</taxon>
        <taxon>Agaricales</taxon>
        <taxon>Pluteineae</taxon>
        <taxon>Pluteaceae</taxon>
        <taxon>Pluteus</taxon>
    </lineage>
</organism>
<evidence type="ECO:0000313" key="2">
    <source>
        <dbReference type="Proteomes" id="UP000308600"/>
    </source>
</evidence>